<feature type="compositionally biased region" description="Basic and acidic residues" evidence="2">
    <location>
        <begin position="482"/>
        <end position="503"/>
    </location>
</feature>
<evidence type="ECO:0000256" key="2">
    <source>
        <dbReference type="SAM" id="MobiDB-lite"/>
    </source>
</evidence>
<feature type="region of interest" description="Disordered" evidence="2">
    <location>
        <begin position="258"/>
        <end position="283"/>
    </location>
</feature>
<feature type="transmembrane region" description="Helical" evidence="3">
    <location>
        <begin position="320"/>
        <end position="341"/>
    </location>
</feature>
<dbReference type="AlphaFoldDB" id="A0A086JG87"/>
<dbReference type="Proteomes" id="UP000028828">
    <property type="component" value="Unassembled WGS sequence"/>
</dbReference>
<evidence type="ECO:0000256" key="4">
    <source>
        <dbReference type="SAM" id="SignalP"/>
    </source>
</evidence>
<sequence>MWDSGTMRFVFLVYLLFLVICLRPAGSAATGSVTALRKGGKGEATGTASENEGAGLQKNLAVNTHVYGNVRATESPRSAMRGTPVLPADGGGVHEDFSGYVASTRSVKWKTESRLRRQQKQRRHTRMVAASFLLLTSLLYGGYLLHTTMTSGAESALVSPAGNTYRDKVAALVPSEQETTFSASTPASSSKVIRAVRENQQVTDYKRSLFSRKALFATISVMTAAVVLFAASSFISYEAGTSHEESSHHSGYEARNVPVERDSDQPGQEAGGSQELLSPPRDVDSVEKTMAKSDVLEAAESGSDGLDLERISARSMLPQLAWSAALVWIVYVSTVSISSGFRELWHSQRELSGLEARREEAAAHYTGLRDLGGKLARKAAQTKDEMTRTKEDLERQSREVREIEEEYEQLEQRLAAAQRKQSIVPDTLDNIKRAGALNDEASELTQLQARQNYGESLLREIAHLTAERDHLQKEAVRLRGVLSDKEADTAGDSTEERARKGPTGDKPTGGYRGDDDELEVAHEAFSQLQVEAQERLALLEQLQDEVDDLTSQESHVLQKNRKLTEVRNKLKEQLKETSLRRANAVQAFDTVRSRENDLRKELEEKEKLLDMLRNAEKCTPDNELRGKILSILQ</sequence>
<feature type="transmembrane region" description="Helical" evidence="3">
    <location>
        <begin position="127"/>
        <end position="145"/>
    </location>
</feature>
<keyword evidence="3" id="KW-1133">Transmembrane helix</keyword>
<keyword evidence="1" id="KW-0175">Coiled coil</keyword>
<comment type="caution">
    <text evidence="5">The sequence shown here is derived from an EMBL/GenBank/DDBJ whole genome shotgun (WGS) entry which is preliminary data.</text>
</comment>
<dbReference type="VEuPathDB" id="ToxoDB:TGP89_211860"/>
<feature type="chain" id="PRO_5001808196" evidence="4">
    <location>
        <begin position="29"/>
        <end position="633"/>
    </location>
</feature>
<feature type="coiled-coil region" evidence="1">
    <location>
        <begin position="525"/>
        <end position="618"/>
    </location>
</feature>
<feature type="signal peptide" evidence="4">
    <location>
        <begin position="1"/>
        <end position="28"/>
    </location>
</feature>
<feature type="region of interest" description="Disordered" evidence="2">
    <location>
        <begin position="379"/>
        <end position="400"/>
    </location>
</feature>
<evidence type="ECO:0000256" key="1">
    <source>
        <dbReference type="SAM" id="Coils"/>
    </source>
</evidence>
<organism evidence="5 6">
    <name type="scientific">Toxoplasma gondii p89</name>
    <dbReference type="NCBI Taxonomy" id="943119"/>
    <lineage>
        <taxon>Eukaryota</taxon>
        <taxon>Sar</taxon>
        <taxon>Alveolata</taxon>
        <taxon>Apicomplexa</taxon>
        <taxon>Conoidasida</taxon>
        <taxon>Coccidia</taxon>
        <taxon>Eucoccidiorida</taxon>
        <taxon>Eimeriorina</taxon>
        <taxon>Sarcocystidae</taxon>
        <taxon>Toxoplasma</taxon>
    </lineage>
</organism>
<feature type="region of interest" description="Disordered" evidence="2">
    <location>
        <begin position="482"/>
        <end position="515"/>
    </location>
</feature>
<dbReference type="OrthoDB" id="10370031at2759"/>
<accession>A0A086JG87</accession>
<dbReference type="EMBL" id="AEYI02001985">
    <property type="protein sequence ID" value="KFG31155.1"/>
    <property type="molecule type" value="Genomic_DNA"/>
</dbReference>
<keyword evidence="3" id="KW-0472">Membrane</keyword>
<evidence type="ECO:0000313" key="6">
    <source>
        <dbReference type="Proteomes" id="UP000028828"/>
    </source>
</evidence>
<evidence type="ECO:0000313" key="5">
    <source>
        <dbReference type="EMBL" id="KFG31155.1"/>
    </source>
</evidence>
<gene>
    <name evidence="5" type="ORF">TGP89_211860</name>
</gene>
<keyword evidence="3 5" id="KW-0812">Transmembrane</keyword>
<protein>
    <submittedName>
        <fullName evidence="5">Putative transmembrane protein</fullName>
    </submittedName>
</protein>
<keyword evidence="4" id="KW-0732">Signal</keyword>
<reference evidence="5 6" key="1">
    <citation type="submission" date="2014-03" db="EMBL/GenBank/DDBJ databases">
        <authorList>
            <person name="Sibley D."/>
            <person name="Venepally P."/>
            <person name="Karamycheva S."/>
            <person name="Hadjithomas M."/>
            <person name="Khan A."/>
            <person name="Brunk B."/>
            <person name="Roos D."/>
            <person name="Caler E."/>
            <person name="Lorenzi H."/>
        </authorList>
    </citation>
    <scope>NUCLEOTIDE SEQUENCE [LARGE SCALE GENOMIC DNA]</scope>
    <source>
        <strain evidence="6">p89</strain>
    </source>
</reference>
<name>A0A086JG87_TOXGO</name>
<evidence type="ECO:0000256" key="3">
    <source>
        <dbReference type="SAM" id="Phobius"/>
    </source>
</evidence>
<feature type="transmembrane region" description="Helical" evidence="3">
    <location>
        <begin position="214"/>
        <end position="237"/>
    </location>
</feature>
<feature type="compositionally biased region" description="Basic and acidic residues" evidence="2">
    <location>
        <begin position="381"/>
        <end position="400"/>
    </location>
</feature>
<proteinExistence type="predicted"/>